<organism evidence="1 2">
    <name type="scientific">Ampelomyces quisqualis</name>
    <name type="common">Powdery mildew agent</name>
    <dbReference type="NCBI Taxonomy" id="50730"/>
    <lineage>
        <taxon>Eukaryota</taxon>
        <taxon>Fungi</taxon>
        <taxon>Dikarya</taxon>
        <taxon>Ascomycota</taxon>
        <taxon>Pezizomycotina</taxon>
        <taxon>Dothideomycetes</taxon>
        <taxon>Pleosporomycetidae</taxon>
        <taxon>Pleosporales</taxon>
        <taxon>Pleosporineae</taxon>
        <taxon>Phaeosphaeriaceae</taxon>
        <taxon>Ampelomyces</taxon>
    </lineage>
</organism>
<dbReference type="AlphaFoldDB" id="A0A6A5Q7Y3"/>
<proteinExistence type="predicted"/>
<evidence type="ECO:0000313" key="2">
    <source>
        <dbReference type="Proteomes" id="UP000800096"/>
    </source>
</evidence>
<keyword evidence="2" id="KW-1185">Reference proteome</keyword>
<name>A0A6A5Q7Y3_AMPQU</name>
<accession>A0A6A5Q7Y3</accession>
<reference evidence="1" key="1">
    <citation type="journal article" date="2020" name="Stud. Mycol.">
        <title>101 Dothideomycetes genomes: a test case for predicting lifestyles and emergence of pathogens.</title>
        <authorList>
            <person name="Haridas S."/>
            <person name="Albert R."/>
            <person name="Binder M."/>
            <person name="Bloem J."/>
            <person name="Labutti K."/>
            <person name="Salamov A."/>
            <person name="Andreopoulos B."/>
            <person name="Baker S."/>
            <person name="Barry K."/>
            <person name="Bills G."/>
            <person name="Bluhm B."/>
            <person name="Cannon C."/>
            <person name="Castanera R."/>
            <person name="Culley D."/>
            <person name="Daum C."/>
            <person name="Ezra D."/>
            <person name="Gonzalez J."/>
            <person name="Henrissat B."/>
            <person name="Kuo A."/>
            <person name="Liang C."/>
            <person name="Lipzen A."/>
            <person name="Lutzoni F."/>
            <person name="Magnuson J."/>
            <person name="Mondo S."/>
            <person name="Nolan M."/>
            <person name="Ohm R."/>
            <person name="Pangilinan J."/>
            <person name="Park H.-J."/>
            <person name="Ramirez L."/>
            <person name="Alfaro M."/>
            <person name="Sun H."/>
            <person name="Tritt A."/>
            <person name="Yoshinaga Y."/>
            <person name="Zwiers L.-H."/>
            <person name="Turgeon B."/>
            <person name="Goodwin S."/>
            <person name="Spatafora J."/>
            <person name="Crous P."/>
            <person name="Grigoriev I."/>
        </authorList>
    </citation>
    <scope>NUCLEOTIDE SEQUENCE</scope>
    <source>
        <strain evidence="1">HMLAC05119</strain>
    </source>
</reference>
<evidence type="ECO:0000313" key="1">
    <source>
        <dbReference type="EMBL" id="KAF1911030.1"/>
    </source>
</evidence>
<sequence length="196" mass="21773">MDNSAALSYIDNIRATLAADMDRLGSLYQDKIRQLPALKVTRSVQDPQQSEPHETSARHLSAASCLPNVDESMAALLPSLERGQNMWCSFGNTKTTALQMYFVQLAPQHDRLILGPPVPPASTQQLRVKTVSLRGVQPLVVSRHTADPSPTAKLASQCLRLSTLYNQADLYLIAEKRTVADWQRCLSYIHAKLRGY</sequence>
<gene>
    <name evidence="1" type="ORF">BDU57DRAFT_543647</name>
</gene>
<dbReference type="EMBL" id="ML979147">
    <property type="protein sequence ID" value="KAF1911030.1"/>
    <property type="molecule type" value="Genomic_DNA"/>
</dbReference>
<dbReference type="Proteomes" id="UP000800096">
    <property type="component" value="Unassembled WGS sequence"/>
</dbReference>
<protein>
    <submittedName>
        <fullName evidence="1">Uncharacterized protein</fullName>
    </submittedName>
</protein>